<dbReference type="PANTHER" id="PTHR11070:SF3">
    <property type="entry name" value="DNA 3'-5' HELICASE"/>
    <property type="match status" value="1"/>
</dbReference>
<dbReference type="RefSeq" id="WP_058258347.1">
    <property type="nucleotide sequence ID" value="NZ_LN879430.1"/>
</dbReference>
<dbReference type="GO" id="GO:0043138">
    <property type="term" value="F:3'-5' DNA helicase activity"/>
    <property type="evidence" value="ECO:0007669"/>
    <property type="project" value="UniProtKB-EC"/>
</dbReference>
<dbReference type="OrthoDB" id="9765670at2"/>
<dbReference type="Pfam" id="PF13361">
    <property type="entry name" value="UvrD_C"/>
    <property type="match status" value="1"/>
</dbReference>
<organism evidence="12 13">
    <name type="scientific">Herbinix luporum</name>
    <dbReference type="NCBI Taxonomy" id="1679721"/>
    <lineage>
        <taxon>Bacteria</taxon>
        <taxon>Bacillati</taxon>
        <taxon>Bacillota</taxon>
        <taxon>Clostridia</taxon>
        <taxon>Lachnospirales</taxon>
        <taxon>Lachnospiraceae</taxon>
        <taxon>Herbinix</taxon>
    </lineage>
</organism>
<keyword evidence="6" id="KW-0413">Isomerase</keyword>
<dbReference type="PROSITE" id="PS51198">
    <property type="entry name" value="UVRD_HELICASE_ATP_BIND"/>
    <property type="match status" value="1"/>
</dbReference>
<evidence type="ECO:0000256" key="2">
    <source>
        <dbReference type="ARBA" id="ARBA00022741"/>
    </source>
</evidence>
<dbReference type="InterPro" id="IPR014017">
    <property type="entry name" value="DNA_helicase_UvrD-like_C"/>
</dbReference>
<evidence type="ECO:0000313" key="13">
    <source>
        <dbReference type="Proteomes" id="UP000196053"/>
    </source>
</evidence>
<keyword evidence="13" id="KW-1185">Reference proteome</keyword>
<evidence type="ECO:0000256" key="8">
    <source>
        <dbReference type="ARBA" id="ARBA00034808"/>
    </source>
</evidence>
<dbReference type="Gene3D" id="1.10.10.160">
    <property type="match status" value="1"/>
</dbReference>
<evidence type="ECO:0000256" key="3">
    <source>
        <dbReference type="ARBA" id="ARBA00022801"/>
    </source>
</evidence>
<evidence type="ECO:0000256" key="7">
    <source>
        <dbReference type="ARBA" id="ARBA00034617"/>
    </source>
</evidence>
<dbReference type="CDD" id="cd18809">
    <property type="entry name" value="SF1_C_RecD"/>
    <property type="match status" value="1"/>
</dbReference>
<evidence type="ECO:0000256" key="5">
    <source>
        <dbReference type="ARBA" id="ARBA00022840"/>
    </source>
</evidence>
<comment type="similarity">
    <text evidence="1">Belongs to the helicase family. UvrD subfamily.</text>
</comment>
<feature type="domain" description="UvrD-like helicase ATP-binding" evidence="11">
    <location>
        <begin position="4"/>
        <end position="284"/>
    </location>
</feature>
<dbReference type="KEGG" id="hsd:SD1D_1508"/>
<dbReference type="GO" id="GO:0005829">
    <property type="term" value="C:cytosol"/>
    <property type="evidence" value="ECO:0007669"/>
    <property type="project" value="TreeGrafter"/>
</dbReference>
<dbReference type="InterPro" id="IPR013986">
    <property type="entry name" value="DExx_box_DNA_helicase_dom_sf"/>
</dbReference>
<keyword evidence="5 10" id="KW-0067">ATP-binding</keyword>
<comment type="catalytic activity">
    <reaction evidence="7">
        <text>Couples ATP hydrolysis with the unwinding of duplex DNA by translocating in the 3'-5' direction.</text>
        <dbReference type="EC" id="5.6.2.4"/>
    </reaction>
</comment>
<dbReference type="EMBL" id="LN879430">
    <property type="protein sequence ID" value="CUH93054.1"/>
    <property type="molecule type" value="Genomic_DNA"/>
</dbReference>
<evidence type="ECO:0000259" key="11">
    <source>
        <dbReference type="PROSITE" id="PS51198"/>
    </source>
</evidence>
<dbReference type="GO" id="GO:0016887">
    <property type="term" value="F:ATP hydrolysis activity"/>
    <property type="evidence" value="ECO:0007669"/>
    <property type="project" value="RHEA"/>
</dbReference>
<evidence type="ECO:0000256" key="6">
    <source>
        <dbReference type="ARBA" id="ARBA00023235"/>
    </source>
</evidence>
<gene>
    <name evidence="12" type="ORF">SD1D_1508</name>
</gene>
<keyword evidence="4 10" id="KW-0347">Helicase</keyword>
<protein>
    <recommendedName>
        <fullName evidence="8">DNA 3'-5' helicase</fullName>
        <ecNumber evidence="8">5.6.2.4</ecNumber>
    </recommendedName>
</protein>
<dbReference type="SUPFAM" id="SSF52540">
    <property type="entry name" value="P-loop containing nucleoside triphosphate hydrolases"/>
    <property type="match status" value="1"/>
</dbReference>
<dbReference type="GO" id="GO:0005524">
    <property type="term" value="F:ATP binding"/>
    <property type="evidence" value="ECO:0007669"/>
    <property type="project" value="UniProtKB-UniRule"/>
</dbReference>
<dbReference type="Pfam" id="PF00580">
    <property type="entry name" value="UvrD-helicase"/>
    <property type="match status" value="1"/>
</dbReference>
<reference evidence="13" key="1">
    <citation type="submission" date="2015-09" db="EMBL/GenBank/DDBJ databases">
        <authorList>
            <person name="Wibberg D."/>
        </authorList>
    </citation>
    <scope>NUCLEOTIDE SEQUENCE [LARGE SCALE GENOMIC DNA]</scope>
    <source>
        <strain evidence="13">SD1D</strain>
    </source>
</reference>
<dbReference type="EC" id="5.6.2.4" evidence="8"/>
<keyword evidence="3 10" id="KW-0378">Hydrolase</keyword>
<dbReference type="InterPro" id="IPR000212">
    <property type="entry name" value="DNA_helicase_UvrD/REP"/>
</dbReference>
<dbReference type="AlphaFoldDB" id="A0A0K8J6L4"/>
<proteinExistence type="inferred from homology"/>
<dbReference type="GO" id="GO:0003677">
    <property type="term" value="F:DNA binding"/>
    <property type="evidence" value="ECO:0007669"/>
    <property type="project" value="InterPro"/>
</dbReference>
<evidence type="ECO:0000313" key="12">
    <source>
        <dbReference type="EMBL" id="CUH93054.1"/>
    </source>
</evidence>
<dbReference type="GO" id="GO:0000725">
    <property type="term" value="P:recombinational repair"/>
    <property type="evidence" value="ECO:0007669"/>
    <property type="project" value="TreeGrafter"/>
</dbReference>
<evidence type="ECO:0000256" key="9">
    <source>
        <dbReference type="ARBA" id="ARBA00048988"/>
    </source>
</evidence>
<dbReference type="InterPro" id="IPR014016">
    <property type="entry name" value="UvrD-like_ATP-bd"/>
</dbReference>
<dbReference type="Proteomes" id="UP000196053">
    <property type="component" value="Chromosome I"/>
</dbReference>
<dbReference type="PANTHER" id="PTHR11070">
    <property type="entry name" value="UVRD / RECB / PCRA DNA HELICASE FAMILY MEMBER"/>
    <property type="match status" value="1"/>
</dbReference>
<feature type="binding site" evidence="10">
    <location>
        <begin position="25"/>
        <end position="32"/>
    </location>
    <ligand>
        <name>ATP</name>
        <dbReference type="ChEBI" id="CHEBI:30616"/>
    </ligand>
</feature>
<dbReference type="InterPro" id="IPR027417">
    <property type="entry name" value="P-loop_NTPase"/>
</dbReference>
<evidence type="ECO:0000256" key="4">
    <source>
        <dbReference type="ARBA" id="ARBA00022806"/>
    </source>
</evidence>
<evidence type="ECO:0000256" key="1">
    <source>
        <dbReference type="ARBA" id="ARBA00009922"/>
    </source>
</evidence>
<keyword evidence="2 10" id="KW-0547">Nucleotide-binding</keyword>
<name>A0A0K8J6L4_9FIRM</name>
<sequence length="562" mass="65102">MGSGIITLRDSYEKIDIEHHFKVNAGPGAGKTTWLINHIRNVVQHSNRLGQVKKVACITYTNVAAGKIISNLGDACEYVEIGTIHSFLYKHIVKPYVSFLNIPELAVKEIKGHDDYGPNKSILYSVKEQSKQVYLKDKDLLEALLDLQWKFDSKGILQVLPRKIFKFKIKKETYIIYKKICWSMGILHHDDVLYFSWRLINEFPSILDILRAKFPYIFVDEFQDTNPIQAEILKKIAEKESIVGVIGDKAQSIYKFQGADVNQFINFNLNGMKEYKIEGNHRSTEEIISILNIVRNDPTFVQYSPENRHGCKPRIMVGDVMATYKRAKQICGKQTLWTLCYKNVTSNCLKNGYDVKDENIILEDIITNDSNPKRAKQLYYVISSIENARDNKIKDALKFMKRAMRKEDADRTALYQLQYFLDNYEIIKDKTLTEFYNTYFDEKVFDKSKITKGSVKDFYDSKKYSDMALAVKIDDDDCINRTIHKAKGDENNCVMVIIPESDDKTNYGLDFILNPNIAFEENRVYYVALSRAREKLFISIPKINDEVKDRLMKVGFEIENCS</sequence>
<comment type="catalytic activity">
    <reaction evidence="9">
        <text>ATP + H2O = ADP + phosphate + H(+)</text>
        <dbReference type="Rhea" id="RHEA:13065"/>
        <dbReference type="ChEBI" id="CHEBI:15377"/>
        <dbReference type="ChEBI" id="CHEBI:15378"/>
        <dbReference type="ChEBI" id="CHEBI:30616"/>
        <dbReference type="ChEBI" id="CHEBI:43474"/>
        <dbReference type="ChEBI" id="CHEBI:456216"/>
        <dbReference type="EC" id="5.6.2.4"/>
    </reaction>
</comment>
<evidence type="ECO:0000256" key="10">
    <source>
        <dbReference type="PROSITE-ProRule" id="PRU00560"/>
    </source>
</evidence>
<accession>A0A0K8J6L4</accession>
<dbReference type="Gene3D" id="3.40.50.300">
    <property type="entry name" value="P-loop containing nucleotide triphosphate hydrolases"/>
    <property type="match status" value="2"/>
</dbReference>